<dbReference type="RefSeq" id="WP_100296899.1">
    <property type="nucleotide sequence ID" value="NZ_PHGZ01000014.1"/>
</dbReference>
<dbReference type="Proteomes" id="UP000230282">
    <property type="component" value="Unassembled WGS sequence"/>
</dbReference>
<sequence length="136" mass="16070">MNPEDNVSRIKCAITSADQRKFEAKPVYTYDIYLSKDEYNEMLLSEKKILRNWILQFWQYILYFSTLAYKSAIISLELIILMIFFAFITTEPVKSINPNEIILIIRNPIAPLSVFSCFILLLLNPYLRHPPNIFRN</sequence>
<feature type="transmembrane region" description="Helical" evidence="1">
    <location>
        <begin position="60"/>
        <end position="88"/>
    </location>
</feature>
<proteinExistence type="predicted"/>
<dbReference type="EMBL" id="PHGZ01000014">
    <property type="protein sequence ID" value="PJG82800.1"/>
    <property type="molecule type" value="Genomic_DNA"/>
</dbReference>
<protein>
    <submittedName>
        <fullName evidence="2">Uncharacterized protein</fullName>
    </submittedName>
</protein>
<keyword evidence="1" id="KW-0472">Membrane</keyword>
<evidence type="ECO:0000256" key="1">
    <source>
        <dbReference type="SAM" id="Phobius"/>
    </source>
</evidence>
<feature type="transmembrane region" description="Helical" evidence="1">
    <location>
        <begin position="108"/>
        <end position="127"/>
    </location>
</feature>
<keyword evidence="1" id="KW-1133">Transmembrane helix</keyword>
<gene>
    <name evidence="2" type="ORF">CVP04_07510</name>
</gene>
<evidence type="ECO:0000313" key="2">
    <source>
        <dbReference type="EMBL" id="PJG82800.1"/>
    </source>
</evidence>
<reference evidence="2 3" key="1">
    <citation type="submission" date="2017-11" db="EMBL/GenBank/DDBJ databases">
        <title>Reclassification of Bisgaard taxon 5 as Caviibacterium pharyngocola gen. nov., sp. nov.</title>
        <authorList>
            <person name="Christensen H."/>
        </authorList>
    </citation>
    <scope>NUCLEOTIDE SEQUENCE [LARGE SCALE GENOMIC DNA]</scope>
    <source>
        <strain evidence="2 3">7_3</strain>
    </source>
</reference>
<accession>A0A2M8RV93</accession>
<keyword evidence="1" id="KW-0812">Transmembrane</keyword>
<evidence type="ECO:0000313" key="3">
    <source>
        <dbReference type="Proteomes" id="UP000230282"/>
    </source>
</evidence>
<comment type="caution">
    <text evidence="2">The sequence shown here is derived from an EMBL/GenBank/DDBJ whole genome shotgun (WGS) entry which is preliminary data.</text>
</comment>
<organism evidence="2 3">
    <name type="scientific">Caviibacterium pharyngocola</name>
    <dbReference type="NCBI Taxonomy" id="28159"/>
    <lineage>
        <taxon>Bacteria</taxon>
        <taxon>Pseudomonadati</taxon>
        <taxon>Pseudomonadota</taxon>
        <taxon>Gammaproteobacteria</taxon>
        <taxon>Pasteurellales</taxon>
        <taxon>Pasteurellaceae</taxon>
        <taxon>Caviibacterium</taxon>
    </lineage>
</organism>
<name>A0A2M8RV93_9PAST</name>
<keyword evidence="3" id="KW-1185">Reference proteome</keyword>
<dbReference type="AlphaFoldDB" id="A0A2M8RV93"/>